<dbReference type="PRINTS" id="PR00419">
    <property type="entry name" value="ADXRDTASE"/>
</dbReference>
<dbReference type="Pfam" id="PF13450">
    <property type="entry name" value="NAD_binding_8"/>
    <property type="match status" value="1"/>
</dbReference>
<dbReference type="Gene3D" id="3.50.50.60">
    <property type="entry name" value="FAD/NAD(P)-binding domain"/>
    <property type="match status" value="1"/>
</dbReference>
<name>A0AAW2RJV5_9LAMI</name>
<sequence length="61" mass="6319">MSRMRLAVVGGGVSGLTAAYILAKDGAEVVVYEKEDTLGGQAKTVTVDGTPLDLGFTVFSR</sequence>
<dbReference type="SUPFAM" id="SSF51905">
    <property type="entry name" value="FAD/NAD(P)-binding domain"/>
    <property type="match status" value="1"/>
</dbReference>
<comment type="caution">
    <text evidence="1">The sequence shown here is derived from an EMBL/GenBank/DDBJ whole genome shotgun (WGS) entry which is preliminary data.</text>
</comment>
<organism evidence="1">
    <name type="scientific">Sesamum angustifolium</name>
    <dbReference type="NCBI Taxonomy" id="2727405"/>
    <lineage>
        <taxon>Eukaryota</taxon>
        <taxon>Viridiplantae</taxon>
        <taxon>Streptophyta</taxon>
        <taxon>Embryophyta</taxon>
        <taxon>Tracheophyta</taxon>
        <taxon>Spermatophyta</taxon>
        <taxon>Magnoliopsida</taxon>
        <taxon>eudicotyledons</taxon>
        <taxon>Gunneridae</taxon>
        <taxon>Pentapetalae</taxon>
        <taxon>asterids</taxon>
        <taxon>lamiids</taxon>
        <taxon>Lamiales</taxon>
        <taxon>Pedaliaceae</taxon>
        <taxon>Sesamum</taxon>
    </lineage>
</organism>
<dbReference type="InterPro" id="IPR050464">
    <property type="entry name" value="Zeta_carotene_desat/Oxidored"/>
</dbReference>
<proteinExistence type="predicted"/>
<dbReference type="PANTHER" id="PTHR42923">
    <property type="entry name" value="PROTOPORPHYRINOGEN OXIDASE"/>
    <property type="match status" value="1"/>
</dbReference>
<gene>
    <name evidence="1" type="ORF">Sangu_0116800</name>
</gene>
<protein>
    <recommendedName>
        <fullName evidence="2">FAD-dependent oxidoreductase</fullName>
    </recommendedName>
</protein>
<dbReference type="InterPro" id="IPR036188">
    <property type="entry name" value="FAD/NAD-bd_sf"/>
</dbReference>
<evidence type="ECO:0000313" key="1">
    <source>
        <dbReference type="EMBL" id="KAL0380525.1"/>
    </source>
</evidence>
<evidence type="ECO:0008006" key="2">
    <source>
        <dbReference type="Google" id="ProtNLM"/>
    </source>
</evidence>
<accession>A0AAW2RJV5</accession>
<reference evidence="1" key="2">
    <citation type="journal article" date="2024" name="Plant">
        <title>Genomic evolution and insights into agronomic trait innovations of Sesamum species.</title>
        <authorList>
            <person name="Miao H."/>
            <person name="Wang L."/>
            <person name="Qu L."/>
            <person name="Liu H."/>
            <person name="Sun Y."/>
            <person name="Le M."/>
            <person name="Wang Q."/>
            <person name="Wei S."/>
            <person name="Zheng Y."/>
            <person name="Lin W."/>
            <person name="Duan Y."/>
            <person name="Cao H."/>
            <person name="Xiong S."/>
            <person name="Wang X."/>
            <person name="Wei L."/>
            <person name="Li C."/>
            <person name="Ma Q."/>
            <person name="Ju M."/>
            <person name="Zhao R."/>
            <person name="Li G."/>
            <person name="Mu C."/>
            <person name="Tian Q."/>
            <person name="Mei H."/>
            <person name="Zhang T."/>
            <person name="Gao T."/>
            <person name="Zhang H."/>
        </authorList>
    </citation>
    <scope>NUCLEOTIDE SEQUENCE</scope>
    <source>
        <strain evidence="1">G01</strain>
    </source>
</reference>
<reference evidence="1" key="1">
    <citation type="submission" date="2020-06" db="EMBL/GenBank/DDBJ databases">
        <authorList>
            <person name="Li T."/>
            <person name="Hu X."/>
            <person name="Zhang T."/>
            <person name="Song X."/>
            <person name="Zhang H."/>
            <person name="Dai N."/>
            <person name="Sheng W."/>
            <person name="Hou X."/>
            <person name="Wei L."/>
        </authorList>
    </citation>
    <scope>NUCLEOTIDE SEQUENCE</scope>
    <source>
        <strain evidence="1">G01</strain>
        <tissue evidence="1">Leaf</tissue>
    </source>
</reference>
<dbReference type="GO" id="GO:0016491">
    <property type="term" value="F:oxidoreductase activity"/>
    <property type="evidence" value="ECO:0007669"/>
    <property type="project" value="TreeGrafter"/>
</dbReference>
<feature type="non-terminal residue" evidence="1">
    <location>
        <position position="61"/>
    </location>
</feature>
<dbReference type="EMBL" id="JACGWK010000001">
    <property type="protein sequence ID" value="KAL0380525.1"/>
    <property type="molecule type" value="Genomic_DNA"/>
</dbReference>
<dbReference type="PANTHER" id="PTHR42923:SF17">
    <property type="entry name" value="AMINE OXIDASE DOMAIN-CONTAINING PROTEIN"/>
    <property type="match status" value="1"/>
</dbReference>
<dbReference type="AlphaFoldDB" id="A0AAW2RJV5"/>